<accession>A0A9D9IX74</accession>
<evidence type="ECO:0000313" key="3">
    <source>
        <dbReference type="Proteomes" id="UP000823769"/>
    </source>
</evidence>
<dbReference type="Pfam" id="PF13672">
    <property type="entry name" value="PP2C_2"/>
    <property type="match status" value="1"/>
</dbReference>
<organism evidence="2 3">
    <name type="scientific">Candidatus Cryptobacteroides avistercoris</name>
    <dbReference type="NCBI Taxonomy" id="2840758"/>
    <lineage>
        <taxon>Bacteria</taxon>
        <taxon>Pseudomonadati</taxon>
        <taxon>Bacteroidota</taxon>
        <taxon>Bacteroidia</taxon>
        <taxon>Bacteroidales</taxon>
        <taxon>Candidatus Cryptobacteroides</taxon>
    </lineage>
</organism>
<sequence>MKLDIYCISDIGCVRDGNQDMAGAGLCLIRDSQTGLTHDLGDGKNFLLLMSDGMGGHQHGEMASSHTLEQLRSLVFDGRRDWSRPEETLAEEIGRIGTELDLKSVGMQLDRPMGCTLTGFVWAGGKTLLVNVGDSRSYIYRDGMLRRLTRDQTLHERDLTPLPQGKALYSCIGAGVAPEVDIRDYSGRLFPGDRLLLCTDGLTDMVGDDIIEALLAEKQPDRAASLLVERAKIAGGHDNVSVTVADISQSNLTITLQP</sequence>
<reference evidence="2" key="2">
    <citation type="journal article" date="2021" name="PeerJ">
        <title>Extensive microbial diversity within the chicken gut microbiome revealed by metagenomics and culture.</title>
        <authorList>
            <person name="Gilroy R."/>
            <person name="Ravi A."/>
            <person name="Getino M."/>
            <person name="Pursley I."/>
            <person name="Horton D.L."/>
            <person name="Alikhan N.F."/>
            <person name="Baker D."/>
            <person name="Gharbi K."/>
            <person name="Hall N."/>
            <person name="Watson M."/>
            <person name="Adriaenssens E.M."/>
            <person name="Foster-Nyarko E."/>
            <person name="Jarju S."/>
            <person name="Secka A."/>
            <person name="Antonio M."/>
            <person name="Oren A."/>
            <person name="Chaudhuri R.R."/>
            <person name="La Ragione R."/>
            <person name="Hildebrand F."/>
            <person name="Pallen M.J."/>
        </authorList>
    </citation>
    <scope>NUCLEOTIDE SEQUENCE</scope>
    <source>
        <strain evidence="2">B3-1481</strain>
    </source>
</reference>
<dbReference type="SUPFAM" id="SSF81606">
    <property type="entry name" value="PP2C-like"/>
    <property type="match status" value="1"/>
</dbReference>
<evidence type="ECO:0000313" key="2">
    <source>
        <dbReference type="EMBL" id="MBO8480742.1"/>
    </source>
</evidence>
<reference evidence="2" key="1">
    <citation type="submission" date="2020-10" db="EMBL/GenBank/DDBJ databases">
        <authorList>
            <person name="Gilroy R."/>
        </authorList>
    </citation>
    <scope>NUCLEOTIDE SEQUENCE</scope>
    <source>
        <strain evidence="2">B3-1481</strain>
    </source>
</reference>
<comment type="caution">
    <text evidence="2">The sequence shown here is derived from an EMBL/GenBank/DDBJ whole genome shotgun (WGS) entry which is preliminary data.</text>
</comment>
<dbReference type="CDD" id="cd00143">
    <property type="entry name" value="PP2Cc"/>
    <property type="match status" value="1"/>
</dbReference>
<dbReference type="InterPro" id="IPR001932">
    <property type="entry name" value="PPM-type_phosphatase-like_dom"/>
</dbReference>
<dbReference type="PROSITE" id="PS51746">
    <property type="entry name" value="PPM_2"/>
    <property type="match status" value="1"/>
</dbReference>
<dbReference type="AlphaFoldDB" id="A0A9D9IX74"/>
<name>A0A9D9IX74_9BACT</name>
<dbReference type="InterPro" id="IPR036457">
    <property type="entry name" value="PPM-type-like_dom_sf"/>
</dbReference>
<feature type="domain" description="PPM-type phosphatase" evidence="1">
    <location>
        <begin position="33"/>
        <end position="247"/>
    </location>
</feature>
<protein>
    <submittedName>
        <fullName evidence="2">Serine/threonine-protein phosphatase</fullName>
    </submittedName>
</protein>
<dbReference type="Gene3D" id="3.60.40.10">
    <property type="entry name" value="PPM-type phosphatase domain"/>
    <property type="match status" value="1"/>
</dbReference>
<dbReference type="SMART" id="SM00331">
    <property type="entry name" value="PP2C_SIG"/>
    <property type="match status" value="1"/>
</dbReference>
<dbReference type="SMART" id="SM00332">
    <property type="entry name" value="PP2Cc"/>
    <property type="match status" value="1"/>
</dbReference>
<gene>
    <name evidence="2" type="ORF">IAB76_06525</name>
</gene>
<dbReference type="Proteomes" id="UP000823769">
    <property type="component" value="Unassembled WGS sequence"/>
</dbReference>
<evidence type="ECO:0000259" key="1">
    <source>
        <dbReference type="PROSITE" id="PS51746"/>
    </source>
</evidence>
<dbReference type="EMBL" id="JADILW010000093">
    <property type="protein sequence ID" value="MBO8480742.1"/>
    <property type="molecule type" value="Genomic_DNA"/>
</dbReference>
<proteinExistence type="predicted"/>